<feature type="compositionally biased region" description="Low complexity" evidence="3">
    <location>
        <begin position="9"/>
        <end position="22"/>
    </location>
</feature>
<dbReference type="GO" id="GO:0003676">
    <property type="term" value="F:nucleic acid binding"/>
    <property type="evidence" value="ECO:0007669"/>
    <property type="project" value="InterPro"/>
</dbReference>
<evidence type="ECO:0000313" key="5">
    <source>
        <dbReference type="EMBL" id="KAF3327127.1"/>
    </source>
</evidence>
<evidence type="ECO:0000256" key="1">
    <source>
        <dbReference type="ARBA" id="ARBA00004123"/>
    </source>
</evidence>
<reference evidence="5" key="1">
    <citation type="submission" date="2020-01" db="EMBL/GenBank/DDBJ databases">
        <title>Genome sequence of Kobresia littledalei, the first chromosome-level genome in the family Cyperaceae.</title>
        <authorList>
            <person name="Qu G."/>
        </authorList>
    </citation>
    <scope>NUCLEOTIDE SEQUENCE</scope>
    <source>
        <strain evidence="5">C.B.Clarke</strain>
        <tissue evidence="5">Leaf</tissue>
    </source>
</reference>
<dbReference type="Pfam" id="PF25088">
    <property type="entry name" value="GPKOW_C"/>
    <property type="match status" value="1"/>
</dbReference>
<dbReference type="Gene3D" id="2.30.30.140">
    <property type="match status" value="1"/>
</dbReference>
<dbReference type="GO" id="GO:0000398">
    <property type="term" value="P:mRNA splicing, via spliceosome"/>
    <property type="evidence" value="ECO:0007669"/>
    <property type="project" value="InterPro"/>
</dbReference>
<comment type="subcellular location">
    <subcellularLocation>
        <location evidence="1">Nucleus</location>
    </subcellularLocation>
</comment>
<proteinExistence type="predicted"/>
<dbReference type="AlphaFoldDB" id="A0A833QT83"/>
<gene>
    <name evidence="5" type="ORF">FCM35_KLT07245</name>
</gene>
<dbReference type="GO" id="GO:0005681">
    <property type="term" value="C:spliceosomal complex"/>
    <property type="evidence" value="ECO:0007669"/>
    <property type="project" value="TreeGrafter"/>
</dbReference>
<evidence type="ECO:0000256" key="2">
    <source>
        <dbReference type="ARBA" id="ARBA00023242"/>
    </source>
</evidence>
<sequence length="448" mass="50496">MKLSFAINSSKSKPTSRPKPASGEPDADDPEAASTSVAQFVTEFDPTKPLSSKPEKAVIAPIPNSDYIRRFKPTLPLPSAEDDPSQFCTEANFVLDTNSSADPSGLPYGLSIRSYKENEDAGGMEENWRARKREEGPENRILKRYKEDMLTLPDEGGPDEFKGTELGELAAALLRGYGWTEGKVLGRNKNREDTKIVDFQKRSGSYGLGFNPSTADPKKNRSGDWILPDSGAQEKRDKDNGKEREAERNSSRREEDLPRERIGSRQRKVENGDVRDERVGSRRKDEVERERNDSTRRREKDEERDGGSSRKKERESKREEHKETKVVRWLTSHIRVRIISKDFKKGRYYLKKGEVVDVVGPTTCDISMDGTRELLQGVEQGMLETALPKKGGAVLVLYGKHKGIYGNLVEKDLEEETGVIRDADSHELVNVQLEQIAEYLGDPAYLGY</sequence>
<dbReference type="EMBL" id="SWLB01000017">
    <property type="protein sequence ID" value="KAF3327127.1"/>
    <property type="molecule type" value="Genomic_DNA"/>
</dbReference>
<feature type="compositionally biased region" description="Basic and acidic residues" evidence="3">
    <location>
        <begin position="232"/>
        <end position="323"/>
    </location>
</feature>
<accession>A0A833QT83</accession>
<evidence type="ECO:0000256" key="3">
    <source>
        <dbReference type="SAM" id="MobiDB-lite"/>
    </source>
</evidence>
<comment type="caution">
    <text evidence="5">The sequence shown here is derived from an EMBL/GenBank/DDBJ whole genome shotgun (WGS) entry which is preliminary data.</text>
</comment>
<dbReference type="PANTHER" id="PTHR15818:SF2">
    <property type="entry name" value="G-PATCH DOMAIN AND KOW MOTIFS-CONTAINING PROTEIN"/>
    <property type="match status" value="1"/>
</dbReference>
<evidence type="ECO:0000259" key="4">
    <source>
        <dbReference type="PROSITE" id="PS50174"/>
    </source>
</evidence>
<dbReference type="OrthoDB" id="5577072at2759"/>
<dbReference type="InterPro" id="IPR026822">
    <property type="entry name" value="Spp2/MOS2_G-patch"/>
</dbReference>
<dbReference type="Pfam" id="PF12656">
    <property type="entry name" value="G-patch_2"/>
    <property type="match status" value="1"/>
</dbReference>
<organism evidence="5 6">
    <name type="scientific">Carex littledalei</name>
    <dbReference type="NCBI Taxonomy" id="544730"/>
    <lineage>
        <taxon>Eukaryota</taxon>
        <taxon>Viridiplantae</taxon>
        <taxon>Streptophyta</taxon>
        <taxon>Embryophyta</taxon>
        <taxon>Tracheophyta</taxon>
        <taxon>Spermatophyta</taxon>
        <taxon>Magnoliopsida</taxon>
        <taxon>Liliopsida</taxon>
        <taxon>Poales</taxon>
        <taxon>Cyperaceae</taxon>
        <taxon>Cyperoideae</taxon>
        <taxon>Cariceae</taxon>
        <taxon>Carex</taxon>
        <taxon>Carex subgen. Euthyceras</taxon>
    </lineage>
</organism>
<name>A0A833QT83_9POAL</name>
<feature type="compositionally biased region" description="Basic and acidic residues" evidence="3">
    <location>
        <begin position="189"/>
        <end position="201"/>
    </location>
</feature>
<keyword evidence="6" id="KW-1185">Reference proteome</keyword>
<evidence type="ECO:0000313" key="6">
    <source>
        <dbReference type="Proteomes" id="UP000623129"/>
    </source>
</evidence>
<feature type="region of interest" description="Disordered" evidence="3">
    <location>
        <begin position="1"/>
        <end position="37"/>
    </location>
</feature>
<feature type="region of interest" description="Disordered" evidence="3">
    <location>
        <begin position="183"/>
        <end position="323"/>
    </location>
</feature>
<protein>
    <submittedName>
        <fullName evidence="5">Protein MOS2-like protein</fullName>
    </submittedName>
</protein>
<dbReference type="Proteomes" id="UP000623129">
    <property type="component" value="Unassembled WGS sequence"/>
</dbReference>
<dbReference type="PROSITE" id="PS50174">
    <property type="entry name" value="G_PATCH"/>
    <property type="match status" value="1"/>
</dbReference>
<dbReference type="PANTHER" id="PTHR15818">
    <property type="entry name" value="G PATCH AND KOW-CONTAINING"/>
    <property type="match status" value="1"/>
</dbReference>
<feature type="domain" description="G-patch" evidence="4">
    <location>
        <begin position="166"/>
        <end position="213"/>
    </location>
</feature>
<dbReference type="InterPro" id="IPR045166">
    <property type="entry name" value="Spp2-like"/>
</dbReference>
<dbReference type="InterPro" id="IPR000467">
    <property type="entry name" value="G_patch_dom"/>
</dbReference>
<keyword evidence="2" id="KW-0539">Nucleus</keyword>